<evidence type="ECO:0000256" key="1">
    <source>
        <dbReference type="SAM" id="MobiDB-lite"/>
    </source>
</evidence>
<feature type="region of interest" description="Disordered" evidence="1">
    <location>
        <begin position="1"/>
        <end position="25"/>
    </location>
</feature>
<accession>A0A674HL17</accession>
<reference evidence="2" key="1">
    <citation type="submission" date="2025-08" db="UniProtKB">
        <authorList>
            <consortium name="Ensembl"/>
        </authorList>
    </citation>
    <scope>IDENTIFICATION</scope>
</reference>
<dbReference type="InParanoid" id="A0A674HL17"/>
<evidence type="ECO:0000313" key="2">
    <source>
        <dbReference type="Ensembl" id="ENSTGUP00000035322.1"/>
    </source>
</evidence>
<protein>
    <submittedName>
        <fullName evidence="2">Uncharacterized protein</fullName>
    </submittedName>
</protein>
<sequence>MGKSDKGTRSRCTKGQRGQGDTISVSPCWCHPPVCACPGCSRRGGRCRGSPGSERTPAR</sequence>
<reference evidence="2" key="2">
    <citation type="submission" date="2025-09" db="UniProtKB">
        <authorList>
            <consortium name="Ensembl"/>
        </authorList>
    </citation>
    <scope>IDENTIFICATION</scope>
</reference>
<name>A0A674HL17_TAEGU</name>
<dbReference type="Ensembl" id="ENSTGUT00000034017.1">
    <property type="protein sequence ID" value="ENSTGUP00000035322.1"/>
    <property type="gene ID" value="ENSTGUG00000024465.1"/>
</dbReference>
<dbReference type="AlphaFoldDB" id="A0A674HL17"/>
<dbReference type="Proteomes" id="UP000007754">
    <property type="component" value="Unplaced"/>
</dbReference>
<evidence type="ECO:0000313" key="3">
    <source>
        <dbReference type="Proteomes" id="UP000007754"/>
    </source>
</evidence>
<proteinExistence type="predicted"/>
<organism evidence="2 3">
    <name type="scientific">Taeniopygia guttata</name>
    <name type="common">Zebra finch</name>
    <name type="synonym">Poephila guttata</name>
    <dbReference type="NCBI Taxonomy" id="59729"/>
    <lineage>
        <taxon>Eukaryota</taxon>
        <taxon>Metazoa</taxon>
        <taxon>Chordata</taxon>
        <taxon>Craniata</taxon>
        <taxon>Vertebrata</taxon>
        <taxon>Euteleostomi</taxon>
        <taxon>Archelosauria</taxon>
        <taxon>Archosauria</taxon>
        <taxon>Dinosauria</taxon>
        <taxon>Saurischia</taxon>
        <taxon>Theropoda</taxon>
        <taxon>Coelurosauria</taxon>
        <taxon>Aves</taxon>
        <taxon>Neognathae</taxon>
        <taxon>Neoaves</taxon>
        <taxon>Telluraves</taxon>
        <taxon>Australaves</taxon>
        <taxon>Passeriformes</taxon>
        <taxon>Passeroidea</taxon>
        <taxon>Estrildidae</taxon>
        <taxon>Estrildinae</taxon>
        <taxon>Taeniopygia</taxon>
    </lineage>
</organism>
<keyword evidence="3" id="KW-1185">Reference proteome</keyword>